<evidence type="ECO:0000256" key="1">
    <source>
        <dbReference type="ARBA" id="ARBA00004496"/>
    </source>
</evidence>
<evidence type="ECO:0000313" key="6">
    <source>
        <dbReference type="EMBL" id="NVD29309.1"/>
    </source>
</evidence>
<dbReference type="InterPro" id="IPR036388">
    <property type="entry name" value="WH-like_DNA-bd_sf"/>
</dbReference>
<organism evidence="6 7">
    <name type="scientific">Parasphingorhabdus flavimaris</name>
    <dbReference type="NCBI Taxonomy" id="266812"/>
    <lineage>
        <taxon>Bacteria</taxon>
        <taxon>Pseudomonadati</taxon>
        <taxon>Pseudomonadota</taxon>
        <taxon>Alphaproteobacteria</taxon>
        <taxon>Sphingomonadales</taxon>
        <taxon>Sphingomonadaceae</taxon>
        <taxon>Parasphingorhabdus</taxon>
    </lineage>
</organism>
<dbReference type="Pfam" id="PF02631">
    <property type="entry name" value="RecX_HTH2"/>
    <property type="match status" value="1"/>
</dbReference>
<keyword evidence="4" id="KW-0963">Cytoplasm</keyword>
<evidence type="ECO:0000313" key="7">
    <source>
        <dbReference type="Proteomes" id="UP000652427"/>
    </source>
</evidence>
<dbReference type="InterPro" id="IPR053924">
    <property type="entry name" value="RecX_HTH_2nd"/>
</dbReference>
<dbReference type="PANTHER" id="PTHR33602:SF1">
    <property type="entry name" value="REGULATORY PROTEIN RECX FAMILY PROTEIN"/>
    <property type="match status" value="1"/>
</dbReference>
<dbReference type="PANTHER" id="PTHR33602">
    <property type="entry name" value="REGULATORY PROTEIN RECX FAMILY PROTEIN"/>
    <property type="match status" value="1"/>
</dbReference>
<dbReference type="EMBL" id="JABWMH010000005">
    <property type="protein sequence ID" value="NVD29309.1"/>
    <property type="molecule type" value="Genomic_DNA"/>
</dbReference>
<dbReference type="Proteomes" id="UP000652427">
    <property type="component" value="Unassembled WGS sequence"/>
</dbReference>
<feature type="domain" description="RecX second three-helical" evidence="5">
    <location>
        <begin position="66"/>
        <end position="105"/>
    </location>
</feature>
<accession>A0ABX2N6I8</accession>
<sequence length="172" mass="19536">MKNSVKTLDRESLNRLAIRYVERYATSRKKLARYLQRKIGEREWDDAKPPAVEELVEHIAALGYVDDATYAQSKAAALTRRGYGTRRVSHALYEAGISEADGREAYQTSESNKWAAADKFARKRRIGPYAESQQDSDKCRKQLQAFLRAGHDFDVASRFVFARPGAEISEDS</sequence>
<evidence type="ECO:0000256" key="3">
    <source>
        <dbReference type="ARBA" id="ARBA00018111"/>
    </source>
</evidence>
<comment type="subcellular location">
    <subcellularLocation>
        <location evidence="1">Cytoplasm</location>
    </subcellularLocation>
</comment>
<comment type="similarity">
    <text evidence="2">Belongs to the RecX family.</text>
</comment>
<keyword evidence="7" id="KW-1185">Reference proteome</keyword>
<evidence type="ECO:0000256" key="2">
    <source>
        <dbReference type="ARBA" id="ARBA00009695"/>
    </source>
</evidence>
<name>A0ABX2N6I8_9SPHN</name>
<dbReference type="Gene3D" id="1.10.10.10">
    <property type="entry name" value="Winged helix-like DNA-binding domain superfamily/Winged helix DNA-binding domain"/>
    <property type="match status" value="1"/>
</dbReference>
<proteinExistence type="inferred from homology"/>
<gene>
    <name evidence="6" type="ORF">HUO14_15525</name>
</gene>
<comment type="caution">
    <text evidence="6">The sequence shown here is derived from an EMBL/GenBank/DDBJ whole genome shotgun (WGS) entry which is preliminary data.</text>
</comment>
<dbReference type="InterPro" id="IPR003783">
    <property type="entry name" value="Regulatory_RecX"/>
</dbReference>
<protein>
    <recommendedName>
        <fullName evidence="3">Regulatory protein RecX</fullName>
    </recommendedName>
</protein>
<evidence type="ECO:0000259" key="5">
    <source>
        <dbReference type="Pfam" id="PF02631"/>
    </source>
</evidence>
<reference evidence="6 7" key="1">
    <citation type="submission" date="2020-06" db="EMBL/GenBank/DDBJ databases">
        <authorList>
            <person name="Kim S.-J."/>
            <person name="Park S.-J."/>
        </authorList>
    </citation>
    <scope>NUCLEOTIDE SEQUENCE [LARGE SCALE GENOMIC DNA]</scope>
    <source>
        <strain evidence="6 7">SW-151</strain>
    </source>
</reference>
<evidence type="ECO:0000256" key="4">
    <source>
        <dbReference type="ARBA" id="ARBA00022490"/>
    </source>
</evidence>